<sequence>MERRIEELRRRHPVEPAVDEVLSTKLRRRGHDVHTARSVEDISERLHAFLAHRLDGPFTISGLARLPGGASKEQFGFDLEWTENGEPRRDRMVLRMNPPASVVETHRVREFQLLRALEGVLPVPRAYWVTQDHAELGEPAMVCGFARGVAAPTKGEHRASGLGTVYGPKLRAKLAPQFVAHLATLHALDPSTVALDAFGVPAAGTTQGVDWRLGMWDRVWEEDSFEPHPTVTLTRQWLWDNRPPIDRISIVHGDYRNGNFLFDEDTGEITAILDWELSHLGDRHHDLAYAMLGGWGHLDDEGRFLCSGLVDTETFIAEYERISGLSVDPERLRYYTVLNMYWVVVATSASGIRITEDRMTHLDVMMNFLSGLGASSMAELNRVLEGA</sequence>
<gene>
    <name evidence="2" type="ORF">FrCorBMG51_16960</name>
</gene>
<dbReference type="Gene3D" id="3.90.1200.10">
    <property type="match status" value="1"/>
</dbReference>
<reference evidence="2 3" key="1">
    <citation type="submission" date="2014-12" db="EMBL/GenBank/DDBJ databases">
        <title>Frankia sp. BMG5.1 draft genome.</title>
        <authorList>
            <person name="Gtari M."/>
            <person name="Ghodhbane-Gtari F."/>
            <person name="Nouioui I."/>
            <person name="Ktari A."/>
            <person name="Hezbri K."/>
            <person name="Mimouni W."/>
            <person name="Sbissi I."/>
            <person name="Ayari A."/>
            <person name="Yamanaka T."/>
            <person name="Normand P."/>
            <person name="Tisa L.S."/>
            <person name="Boudabous A."/>
        </authorList>
    </citation>
    <scope>NUCLEOTIDE SEQUENCE [LARGE SCALE GENOMIC DNA]</scope>
    <source>
        <strain evidence="2 3">BMG5.1</strain>
    </source>
</reference>
<dbReference type="Gene3D" id="3.30.200.20">
    <property type="entry name" value="Phosphorylase Kinase, domain 1"/>
    <property type="match status" value="1"/>
</dbReference>
<evidence type="ECO:0000313" key="3">
    <source>
        <dbReference type="Proteomes" id="UP000035425"/>
    </source>
</evidence>
<dbReference type="SUPFAM" id="SSF56112">
    <property type="entry name" value="Protein kinase-like (PK-like)"/>
    <property type="match status" value="1"/>
</dbReference>
<protein>
    <recommendedName>
        <fullName evidence="1">Aminoglycoside phosphotransferase domain-containing protein</fullName>
    </recommendedName>
</protein>
<accession>A0ABR5F1S7</accession>
<dbReference type="InterPro" id="IPR041726">
    <property type="entry name" value="ACAD10_11_N"/>
</dbReference>
<name>A0ABR5F1S7_9ACTN</name>
<dbReference type="InterPro" id="IPR051678">
    <property type="entry name" value="AGP_Transferase"/>
</dbReference>
<dbReference type="PANTHER" id="PTHR21310:SF57">
    <property type="entry name" value="BLR2944 PROTEIN"/>
    <property type="match status" value="1"/>
</dbReference>
<dbReference type="EMBL" id="JWIO01000028">
    <property type="protein sequence ID" value="KLL10682.1"/>
    <property type="molecule type" value="Genomic_DNA"/>
</dbReference>
<dbReference type="InterPro" id="IPR002575">
    <property type="entry name" value="Aminoglycoside_PTrfase"/>
</dbReference>
<dbReference type="Proteomes" id="UP000035425">
    <property type="component" value="Unassembled WGS sequence"/>
</dbReference>
<dbReference type="Pfam" id="PF01636">
    <property type="entry name" value="APH"/>
    <property type="match status" value="1"/>
</dbReference>
<feature type="domain" description="Aminoglycoside phosphotransferase" evidence="1">
    <location>
        <begin position="88"/>
        <end position="300"/>
    </location>
</feature>
<dbReference type="PANTHER" id="PTHR21310">
    <property type="entry name" value="AMINOGLYCOSIDE PHOSPHOTRANSFERASE-RELATED-RELATED"/>
    <property type="match status" value="1"/>
</dbReference>
<evidence type="ECO:0000259" key="1">
    <source>
        <dbReference type="Pfam" id="PF01636"/>
    </source>
</evidence>
<dbReference type="CDD" id="cd05154">
    <property type="entry name" value="ACAD10_11_N-like"/>
    <property type="match status" value="1"/>
</dbReference>
<dbReference type="InterPro" id="IPR011009">
    <property type="entry name" value="Kinase-like_dom_sf"/>
</dbReference>
<keyword evidence="3" id="KW-1185">Reference proteome</keyword>
<comment type="caution">
    <text evidence="2">The sequence shown here is derived from an EMBL/GenBank/DDBJ whole genome shotgun (WGS) entry which is preliminary data.</text>
</comment>
<evidence type="ECO:0000313" key="2">
    <source>
        <dbReference type="EMBL" id="KLL10682.1"/>
    </source>
</evidence>
<proteinExistence type="predicted"/>
<organism evidence="2 3">
    <name type="scientific">Protofrankia coriariae</name>
    <dbReference type="NCBI Taxonomy" id="1562887"/>
    <lineage>
        <taxon>Bacteria</taxon>
        <taxon>Bacillati</taxon>
        <taxon>Actinomycetota</taxon>
        <taxon>Actinomycetes</taxon>
        <taxon>Frankiales</taxon>
        <taxon>Frankiaceae</taxon>
        <taxon>Protofrankia</taxon>
    </lineage>
</organism>